<feature type="transmembrane region" description="Helical" evidence="1">
    <location>
        <begin position="9"/>
        <end position="31"/>
    </location>
</feature>
<keyword evidence="1" id="KW-0812">Transmembrane</keyword>
<dbReference type="EMBL" id="JPMD01000017">
    <property type="protein sequence ID" value="KEZ86880.1"/>
    <property type="molecule type" value="Genomic_DNA"/>
</dbReference>
<feature type="transmembrane region" description="Helical" evidence="1">
    <location>
        <begin position="207"/>
        <end position="228"/>
    </location>
</feature>
<feature type="transmembrane region" description="Helical" evidence="1">
    <location>
        <begin position="37"/>
        <end position="54"/>
    </location>
</feature>
<dbReference type="eggNOG" id="ENOG50328TR">
    <property type="taxonomic scope" value="Bacteria"/>
</dbReference>
<keyword evidence="3" id="KW-1185">Reference proteome</keyword>
<dbReference type="STRING" id="318464.IO99_08375"/>
<evidence type="ECO:0000313" key="2">
    <source>
        <dbReference type="EMBL" id="KEZ86880.1"/>
    </source>
</evidence>
<organism evidence="2 3">
    <name type="scientific">Clostridium sulfidigenes</name>
    <dbReference type="NCBI Taxonomy" id="318464"/>
    <lineage>
        <taxon>Bacteria</taxon>
        <taxon>Bacillati</taxon>
        <taxon>Bacillota</taxon>
        <taxon>Clostridia</taxon>
        <taxon>Eubacteriales</taxon>
        <taxon>Clostridiaceae</taxon>
        <taxon>Clostridium</taxon>
    </lineage>
</organism>
<proteinExistence type="predicted"/>
<keyword evidence="1" id="KW-0472">Membrane</keyword>
<evidence type="ECO:0000256" key="1">
    <source>
        <dbReference type="SAM" id="Phobius"/>
    </source>
</evidence>
<feature type="transmembrane region" description="Helical" evidence="1">
    <location>
        <begin position="139"/>
        <end position="156"/>
    </location>
</feature>
<dbReference type="Proteomes" id="UP000028542">
    <property type="component" value="Unassembled WGS sequence"/>
</dbReference>
<accession>A0A084JD46</accession>
<evidence type="ECO:0008006" key="4">
    <source>
        <dbReference type="Google" id="ProtNLM"/>
    </source>
</evidence>
<keyword evidence="1" id="KW-1133">Transmembrane helix</keyword>
<comment type="caution">
    <text evidence="2">The sequence shown here is derived from an EMBL/GenBank/DDBJ whole genome shotgun (WGS) entry which is preliminary data.</text>
</comment>
<feature type="transmembrane region" description="Helical" evidence="1">
    <location>
        <begin position="66"/>
        <end position="94"/>
    </location>
</feature>
<gene>
    <name evidence="2" type="ORF">IO99_08375</name>
</gene>
<sequence length="420" mass="48843">MSWSEQVRLYYDITFSMLTSIVWMIVTALIFSKDMKFSIFILMMISILTSKYLLRKGKKVEICIGVSLIPIIVYEIFSQEIVIAIVDIIFVALISAVLLRETNENINYDRYKNIFINGISYIFIASIICSMFKPIYAEIIFRGIVIYLILMVITMRETMGYCYNIKSSKVNKIINISLISLALLTTQEFFYNIFVKIVSILYRGIEFITEFIIDVIVKIIGIPMTWIFNALQRLFTERRGALEDIFGRIDAGSKNPKNIKELTPEMVTASPTFIFIMKVIVTIILILIVSSIVKRIIKGTNLNRDDGYTEIIEEIDQKDPGYKKVIDKIKKIFRKKGTPREEVLYKYSEFVEVANKKEIFKTYMTPRQLGNIVKIKVDNCMEVDEVTDMYNEAKFSTHIINKSYEQKVEKYVDNINKNIK</sequence>
<dbReference type="RefSeq" id="WP_035132189.1">
    <property type="nucleotide sequence ID" value="NZ_JPMD01000017.1"/>
</dbReference>
<evidence type="ECO:0000313" key="3">
    <source>
        <dbReference type="Proteomes" id="UP000028542"/>
    </source>
</evidence>
<feature type="transmembrane region" description="Helical" evidence="1">
    <location>
        <begin position="176"/>
        <end position="195"/>
    </location>
</feature>
<name>A0A084JD46_9CLOT</name>
<feature type="transmembrane region" description="Helical" evidence="1">
    <location>
        <begin position="114"/>
        <end position="132"/>
    </location>
</feature>
<protein>
    <recommendedName>
        <fullName evidence="4">DUF4129 domain-containing protein</fullName>
    </recommendedName>
</protein>
<dbReference type="AlphaFoldDB" id="A0A084JD46"/>
<reference evidence="2 3" key="1">
    <citation type="submission" date="2014-07" db="EMBL/GenBank/DDBJ databases">
        <title>Draft genome of Clostridium sulfidigenes 113A isolated from sediments associated with methane hydrate from Krishna Godavari basin.</title>
        <authorList>
            <person name="Honkalas V.S."/>
            <person name="Dabir A.P."/>
            <person name="Arora P."/>
            <person name="Dhakephalkar P.K."/>
        </authorList>
    </citation>
    <scope>NUCLEOTIDE SEQUENCE [LARGE SCALE GENOMIC DNA]</scope>
    <source>
        <strain evidence="2 3">113A</strain>
    </source>
</reference>
<feature type="transmembrane region" description="Helical" evidence="1">
    <location>
        <begin position="272"/>
        <end position="293"/>
    </location>
</feature>